<dbReference type="AlphaFoldDB" id="A0A9Q3HMA7"/>
<reference evidence="1" key="1">
    <citation type="submission" date="2021-03" db="EMBL/GenBank/DDBJ databases">
        <title>Draft genome sequence of rust myrtle Austropuccinia psidii MF-1, a brazilian biotype.</title>
        <authorList>
            <person name="Quecine M.C."/>
            <person name="Pachon D.M.R."/>
            <person name="Bonatelli M.L."/>
            <person name="Correr F.H."/>
            <person name="Franceschini L.M."/>
            <person name="Leite T.F."/>
            <person name="Margarido G.R.A."/>
            <person name="Almeida C.A."/>
            <person name="Ferrarezi J.A."/>
            <person name="Labate C.A."/>
        </authorList>
    </citation>
    <scope>NUCLEOTIDE SEQUENCE</scope>
    <source>
        <strain evidence="1">MF-1</strain>
    </source>
</reference>
<protein>
    <submittedName>
        <fullName evidence="1">Uncharacterized protein</fullName>
    </submittedName>
</protein>
<proteinExistence type="predicted"/>
<gene>
    <name evidence="1" type="ORF">O181_046545</name>
</gene>
<organism evidence="1 2">
    <name type="scientific">Austropuccinia psidii MF-1</name>
    <dbReference type="NCBI Taxonomy" id="1389203"/>
    <lineage>
        <taxon>Eukaryota</taxon>
        <taxon>Fungi</taxon>
        <taxon>Dikarya</taxon>
        <taxon>Basidiomycota</taxon>
        <taxon>Pucciniomycotina</taxon>
        <taxon>Pucciniomycetes</taxon>
        <taxon>Pucciniales</taxon>
        <taxon>Sphaerophragmiaceae</taxon>
        <taxon>Austropuccinia</taxon>
    </lineage>
</organism>
<dbReference type="EMBL" id="AVOT02019336">
    <property type="protein sequence ID" value="MBW0506830.1"/>
    <property type="molecule type" value="Genomic_DNA"/>
</dbReference>
<evidence type="ECO:0000313" key="1">
    <source>
        <dbReference type="EMBL" id="MBW0506830.1"/>
    </source>
</evidence>
<name>A0A9Q3HMA7_9BASI</name>
<evidence type="ECO:0000313" key="2">
    <source>
        <dbReference type="Proteomes" id="UP000765509"/>
    </source>
</evidence>
<sequence length="102" mass="11406">MPGPQAPNMMTISHLITLLVDDLFQLKDPIRIPTFQRPDGFMIQVHLLTVVGDTGATHKVGGVASHSANYFCTWCLTMDSKISNLQFNKEQECQDSREKGDQ</sequence>
<dbReference type="Proteomes" id="UP000765509">
    <property type="component" value="Unassembled WGS sequence"/>
</dbReference>
<keyword evidence="2" id="KW-1185">Reference proteome</keyword>
<comment type="caution">
    <text evidence="1">The sequence shown here is derived from an EMBL/GenBank/DDBJ whole genome shotgun (WGS) entry which is preliminary data.</text>
</comment>
<accession>A0A9Q3HMA7</accession>